<dbReference type="PANTHER" id="PTHR43569:SF2">
    <property type="entry name" value="AMIDOHYDROLASE-RELATED DOMAIN-CONTAINING PROTEIN"/>
    <property type="match status" value="1"/>
</dbReference>
<evidence type="ECO:0000313" key="3">
    <source>
        <dbReference type="EMBL" id="ELR5217122.1"/>
    </source>
</evidence>
<accession>A0AAD2VSL3</accession>
<feature type="domain" description="Amidohydrolase-related" evidence="2">
    <location>
        <begin position="5"/>
        <end position="281"/>
    </location>
</feature>
<dbReference type="Gene3D" id="3.20.20.140">
    <property type="entry name" value="Metal-dependent hydrolases"/>
    <property type="match status" value="1"/>
</dbReference>
<dbReference type="AlphaFoldDB" id="A0AAD2VSL3"/>
<dbReference type="EMBL" id="ABEXCJ040000002">
    <property type="protein sequence ID" value="ELR5217122.1"/>
    <property type="molecule type" value="Genomic_DNA"/>
</dbReference>
<dbReference type="SUPFAM" id="SSF51556">
    <property type="entry name" value="Metallo-dependent hydrolases"/>
    <property type="match status" value="1"/>
</dbReference>
<comment type="caution">
    <text evidence="3">The sequence shown here is derived from an EMBL/GenBank/DDBJ whole genome shotgun (WGS) entry which is preliminary data.</text>
</comment>
<name>A0AAD2VSL3_PRORE</name>
<dbReference type="InterPro" id="IPR052350">
    <property type="entry name" value="Metallo-dep_Lactonases"/>
</dbReference>
<evidence type="ECO:0000313" key="4">
    <source>
        <dbReference type="EMBL" id="EMR4589309.1"/>
    </source>
</evidence>
<dbReference type="InterPro" id="IPR032466">
    <property type="entry name" value="Metal_Hydrolase"/>
</dbReference>
<dbReference type="InterPro" id="IPR006680">
    <property type="entry name" value="Amidohydro-rel"/>
</dbReference>
<gene>
    <name evidence="4" type="ORF">M0K77_001609</name>
    <name evidence="3" type="ORF">M0K77_RS08045</name>
</gene>
<reference evidence="3" key="1">
    <citation type="submission" date="2023-10" db="EMBL/GenBank/DDBJ databases">
        <authorList>
            <consortium name="Clinical and Environmental Microbiology Branch: Whole genome sequencing antimicrobial resistance pathogens in the healthcare setting"/>
        </authorList>
    </citation>
    <scope>NUCLEOTIDE SEQUENCE</scope>
    <source>
        <strain evidence="3">2020QW-00022</strain>
    </source>
</reference>
<dbReference type="Pfam" id="PF04909">
    <property type="entry name" value="Amidohydro_2"/>
    <property type="match status" value="1"/>
</dbReference>
<evidence type="ECO:0000256" key="1">
    <source>
        <dbReference type="ARBA" id="ARBA00038310"/>
    </source>
</evidence>
<dbReference type="GO" id="GO:0016787">
    <property type="term" value="F:hydrolase activity"/>
    <property type="evidence" value="ECO:0007669"/>
    <property type="project" value="InterPro"/>
</dbReference>
<evidence type="ECO:0000259" key="2">
    <source>
        <dbReference type="Pfam" id="PF04909"/>
    </source>
</evidence>
<sequence length="286" mass="32270">MNCLDSHLHFWDPQLLDYPWLRELPALNMPQLPSHLSSEVEGISGAIVVQADCQPTQGIDEVHWINQLANTATFPIVGIVAWAALEQGEDVIPYLKQLKQLNRVVGIRRSLQNEPESLFHDSNYKEGLLAAAKAGFTLDMCVRASQLPALCSLLDWLFEQMPEARVVLDHMGKPDIANKKLTVWQKNISDLAKYPNLWCKISGLPTEADWKNWSVSDLKPYVLHALNAFGTQRCLFGGDWPVVNLAGGYAQWKRCIEHILASFPILEQQAIWYGNAHRVYSISLTE</sequence>
<dbReference type="EMBL" id="ABEXCJ050000002">
    <property type="protein sequence ID" value="EMR4589309.1"/>
    <property type="molecule type" value="Genomic_DNA"/>
</dbReference>
<organism evidence="3">
    <name type="scientific">Providencia rettgeri</name>
    <dbReference type="NCBI Taxonomy" id="587"/>
    <lineage>
        <taxon>Bacteria</taxon>
        <taxon>Pseudomonadati</taxon>
        <taxon>Pseudomonadota</taxon>
        <taxon>Gammaproteobacteria</taxon>
        <taxon>Enterobacterales</taxon>
        <taxon>Morganellaceae</taxon>
        <taxon>Providencia</taxon>
    </lineage>
</organism>
<comment type="similarity">
    <text evidence="1">Belongs to the metallo-dependent hydrolases superfamily.</text>
</comment>
<proteinExistence type="inferred from homology"/>
<protein>
    <submittedName>
        <fullName evidence="3">Amidohydrolase family protein</fullName>
    </submittedName>
</protein>
<dbReference type="PANTHER" id="PTHR43569">
    <property type="entry name" value="AMIDOHYDROLASE"/>
    <property type="match status" value="1"/>
</dbReference>